<evidence type="ECO:0000313" key="3">
    <source>
        <dbReference type="Proteomes" id="UP000011238"/>
    </source>
</evidence>
<proteinExistence type="predicted"/>
<reference evidence="3" key="1">
    <citation type="journal article" date="1999" name="J. Cancer Res. Clin. Oncol.">
        <title>Genomic studies of the Lucke tumor herpesvirus (RaHV-1).</title>
        <authorList>
            <person name="Davison A.J."/>
            <person name="Sauerbier W."/>
            <person name="Dolan A."/>
            <person name="Addison C."/>
            <person name="McKinnell R.G."/>
        </authorList>
    </citation>
    <scope>NUCLEOTIDE SEQUENCE [LARGE SCALE GENOMIC DNA]</scope>
    <source>
        <strain evidence="3">McKinnell</strain>
    </source>
</reference>
<accession>Q14VK8</accession>
<name>Q14VK8_9VIRU</name>
<evidence type="ECO:0000313" key="2">
    <source>
        <dbReference type="EMBL" id="ABG25736.1"/>
    </source>
</evidence>
<feature type="region of interest" description="Disordered" evidence="1">
    <location>
        <begin position="372"/>
        <end position="410"/>
    </location>
</feature>
<dbReference type="GeneID" id="5141253"/>
<keyword evidence="3" id="KW-1185">Reference proteome</keyword>
<sequence>MELLNRFHTPVLSERDWTVLRGYVDHTAPDATPLFAQSPAVSFAEVAVALHILAAHLTRMGCGGRKLFAPEELCEILRPVTRRALESAYGGVHPGEGDPQYDGAIPFLAMSLEEIEESYAPPQSQRDPEYLMEAARCIYAMRLAVRVHNARYGNVLNHGRGEALLYHVHGSLNASTNSSVVRGERTTSYALPVHTLPLPDLYGGGVEVELRGAVRTMELLLLAEKGGVWPCLCVSSWLRWALLDFNMSTQLEAGPARRARETTAAYEAARLNTFLSRSEPFEGIGSMQKWQVKAMHNEDVFRGRRGGLVVEAPDSTGRDRGPHKPVVVTRESEVAQHQALERVNRDAWRDRRMPTMRSHAWRTAHEQRVASEDVLVPGPGAAPKLGWAPLEQAKPEESPPHPEQDAEGWQRQYERLAVSVPVPKPHVRFRAPHLPERQ</sequence>
<dbReference type="EMBL" id="DQ665917">
    <property type="protein sequence ID" value="ABG25736.1"/>
    <property type="molecule type" value="Genomic_DNA"/>
</dbReference>
<reference evidence="2 3" key="2">
    <citation type="journal article" date="2006" name="J. Gen. Virol.">
        <title>Genome sequences of two frog herpesviruses.</title>
        <authorList>
            <person name="Davison A.J."/>
            <person name="Cunningham C."/>
            <person name="Sauerbier W."/>
            <person name="McKinnell R.G."/>
        </authorList>
    </citation>
    <scope>NUCLEOTIDE SEQUENCE [LARGE SCALE GENOMIC DNA]</scope>
    <source>
        <strain evidence="2 3">McKinnell</strain>
    </source>
</reference>
<feature type="compositionally biased region" description="Basic and acidic residues" evidence="1">
    <location>
        <begin position="393"/>
        <end position="404"/>
    </location>
</feature>
<organism evidence="3">
    <name type="scientific">Ranid herpesvirus 1</name>
    <name type="common">Lucke tumor herpesvirus</name>
    <dbReference type="NCBI Taxonomy" id="85655"/>
    <lineage>
        <taxon>Viruses</taxon>
        <taxon>Duplodnaviria</taxon>
        <taxon>Heunggongvirae</taxon>
        <taxon>Peploviricota</taxon>
        <taxon>Herviviricetes</taxon>
        <taxon>Herpesvirales</taxon>
        <taxon>Alloherpesviridae</taxon>
        <taxon>Batravirus</taxon>
        <taxon>Batravirus ranidallo1</taxon>
    </lineage>
</organism>
<evidence type="ECO:0000256" key="1">
    <source>
        <dbReference type="SAM" id="MobiDB-lite"/>
    </source>
</evidence>
<dbReference type="RefSeq" id="YP_656777.1">
    <property type="nucleotide sequence ID" value="NC_008211.1"/>
</dbReference>
<protein>
    <submittedName>
        <fullName evidence="2">ORF122</fullName>
    </submittedName>
</protein>
<dbReference type="KEGG" id="vg:5141253"/>
<dbReference type="Proteomes" id="UP000011238">
    <property type="component" value="Segment"/>
</dbReference>